<evidence type="ECO:0000256" key="4">
    <source>
        <dbReference type="ARBA" id="ARBA00022692"/>
    </source>
</evidence>
<feature type="transmembrane region" description="Helical" evidence="7">
    <location>
        <begin position="143"/>
        <end position="163"/>
    </location>
</feature>
<dbReference type="AlphaFoldDB" id="A0A7X3IFF2"/>
<evidence type="ECO:0000256" key="3">
    <source>
        <dbReference type="ARBA" id="ARBA00022475"/>
    </source>
</evidence>
<feature type="transmembrane region" description="Helical" evidence="7">
    <location>
        <begin position="184"/>
        <end position="209"/>
    </location>
</feature>
<organism evidence="9 10">
    <name type="scientific">Paenibacillus dendrobii</name>
    <dbReference type="NCBI Taxonomy" id="2691084"/>
    <lineage>
        <taxon>Bacteria</taxon>
        <taxon>Bacillati</taxon>
        <taxon>Bacillota</taxon>
        <taxon>Bacilli</taxon>
        <taxon>Bacillales</taxon>
        <taxon>Paenibacillaceae</taxon>
        <taxon>Paenibacillus</taxon>
    </lineage>
</organism>
<reference evidence="9 10" key="1">
    <citation type="submission" date="2019-12" db="EMBL/GenBank/DDBJ databases">
        <title>Paenibacillus sp. nov., an endophytic bacterium isolated from the stem of Dendrobium.</title>
        <authorList>
            <person name="Zhao R."/>
        </authorList>
    </citation>
    <scope>NUCLEOTIDE SEQUENCE [LARGE SCALE GENOMIC DNA]</scope>
    <source>
        <strain evidence="9 10">HJL G12</strain>
    </source>
</reference>
<evidence type="ECO:0000256" key="1">
    <source>
        <dbReference type="ARBA" id="ARBA00004651"/>
    </source>
</evidence>
<name>A0A7X3IFF2_9BACL</name>
<comment type="caution">
    <text evidence="9">The sequence shown here is derived from an EMBL/GenBank/DDBJ whole genome shotgun (WGS) entry which is preliminary data.</text>
</comment>
<gene>
    <name evidence="9" type="ORF">GRF59_04670</name>
</gene>
<dbReference type="PROSITE" id="PS50928">
    <property type="entry name" value="ABC_TM1"/>
    <property type="match status" value="1"/>
</dbReference>
<evidence type="ECO:0000256" key="2">
    <source>
        <dbReference type="ARBA" id="ARBA00022448"/>
    </source>
</evidence>
<feature type="domain" description="ABC transmembrane type-1" evidence="8">
    <location>
        <begin position="70"/>
        <end position="277"/>
    </location>
</feature>
<accession>A0A7X3IFF2</accession>
<evidence type="ECO:0000259" key="8">
    <source>
        <dbReference type="PROSITE" id="PS50928"/>
    </source>
</evidence>
<dbReference type="Pfam" id="PF00528">
    <property type="entry name" value="BPD_transp_1"/>
    <property type="match status" value="1"/>
</dbReference>
<dbReference type="PANTHER" id="PTHR43744:SF9">
    <property type="entry name" value="POLYGALACTURONAN_RHAMNOGALACTURONAN TRANSPORT SYSTEM PERMEASE PROTEIN YTCP"/>
    <property type="match status" value="1"/>
</dbReference>
<keyword evidence="10" id="KW-1185">Reference proteome</keyword>
<comment type="subcellular location">
    <subcellularLocation>
        <location evidence="1 7">Cell membrane</location>
        <topology evidence="1 7">Multi-pass membrane protein</topology>
    </subcellularLocation>
</comment>
<dbReference type="GO" id="GO:0055085">
    <property type="term" value="P:transmembrane transport"/>
    <property type="evidence" value="ECO:0007669"/>
    <property type="project" value="InterPro"/>
</dbReference>
<keyword evidence="4 7" id="KW-0812">Transmembrane</keyword>
<feature type="transmembrane region" description="Helical" evidence="7">
    <location>
        <begin position="81"/>
        <end position="99"/>
    </location>
</feature>
<dbReference type="GO" id="GO:0005886">
    <property type="term" value="C:plasma membrane"/>
    <property type="evidence" value="ECO:0007669"/>
    <property type="project" value="UniProtKB-SubCell"/>
</dbReference>
<feature type="transmembrane region" description="Helical" evidence="7">
    <location>
        <begin position="111"/>
        <end position="131"/>
    </location>
</feature>
<dbReference type="Gene3D" id="1.10.3720.10">
    <property type="entry name" value="MetI-like"/>
    <property type="match status" value="1"/>
</dbReference>
<proteinExistence type="inferred from homology"/>
<sequence length="295" mass="33239">MHKPTISRKIFVVCNTLLLTAITLLGIIPFIHLLSVSLSSNTAAMAGEVKLWPVGFNFDAYRYLGEKVEFFRSLGVSVERVVLGTAVNMFLCFITAFPLSKSVEQFKFRTLYVWFFAVTMFFGGGLIPTYIIVKNTGLIDSIWALILPGALNVWNMVLMLNFFRSIPKELDEAATIDGAGHWRVLWRIYLPISLPSIATIGLFTIVGHWNAWFDGILYLNSPDKYPLQTYLSTLIMSINSQMTSISIEQIKAMENLSEKTLQTAQIFMGALPIMIVYPFLQKYFVKGMTVGSVKE</sequence>
<dbReference type="SUPFAM" id="SSF161098">
    <property type="entry name" value="MetI-like"/>
    <property type="match status" value="1"/>
</dbReference>
<dbReference type="CDD" id="cd06261">
    <property type="entry name" value="TM_PBP2"/>
    <property type="match status" value="1"/>
</dbReference>
<keyword evidence="5 7" id="KW-1133">Transmembrane helix</keyword>
<dbReference type="RefSeq" id="WP_160496474.1">
    <property type="nucleotide sequence ID" value="NZ_WUBI01000001.1"/>
</dbReference>
<dbReference type="InterPro" id="IPR000515">
    <property type="entry name" value="MetI-like"/>
</dbReference>
<evidence type="ECO:0000256" key="7">
    <source>
        <dbReference type="RuleBase" id="RU363032"/>
    </source>
</evidence>
<keyword evidence="3" id="KW-1003">Cell membrane</keyword>
<evidence type="ECO:0000313" key="9">
    <source>
        <dbReference type="EMBL" id="MWV42914.1"/>
    </source>
</evidence>
<evidence type="ECO:0000313" key="10">
    <source>
        <dbReference type="Proteomes" id="UP000460318"/>
    </source>
</evidence>
<protein>
    <submittedName>
        <fullName evidence="9">ABC transporter permease subunit</fullName>
    </submittedName>
</protein>
<comment type="similarity">
    <text evidence="7">Belongs to the binding-protein-dependent transport system permease family.</text>
</comment>
<dbReference type="Proteomes" id="UP000460318">
    <property type="component" value="Unassembled WGS sequence"/>
</dbReference>
<feature type="transmembrane region" description="Helical" evidence="7">
    <location>
        <begin position="260"/>
        <end position="280"/>
    </location>
</feature>
<evidence type="ECO:0000256" key="6">
    <source>
        <dbReference type="ARBA" id="ARBA00023136"/>
    </source>
</evidence>
<evidence type="ECO:0000256" key="5">
    <source>
        <dbReference type="ARBA" id="ARBA00022989"/>
    </source>
</evidence>
<feature type="transmembrane region" description="Helical" evidence="7">
    <location>
        <begin position="12"/>
        <end position="31"/>
    </location>
</feature>
<dbReference type="EMBL" id="WUBI01000001">
    <property type="protein sequence ID" value="MWV42914.1"/>
    <property type="molecule type" value="Genomic_DNA"/>
</dbReference>
<dbReference type="InterPro" id="IPR035906">
    <property type="entry name" value="MetI-like_sf"/>
</dbReference>
<keyword evidence="2 7" id="KW-0813">Transport</keyword>
<keyword evidence="6 7" id="KW-0472">Membrane</keyword>
<dbReference type="PANTHER" id="PTHR43744">
    <property type="entry name" value="ABC TRANSPORTER PERMEASE PROTEIN MG189-RELATED-RELATED"/>
    <property type="match status" value="1"/>
</dbReference>